<protein>
    <recommendedName>
        <fullName evidence="5">Probable RNA 2'-phosphotransferase</fullName>
        <ecNumber evidence="5">2.7.1.-</ecNumber>
    </recommendedName>
</protein>
<dbReference type="PANTHER" id="PTHR12684">
    <property type="entry name" value="PUTATIVE PHOSPHOTRANSFERASE"/>
    <property type="match status" value="1"/>
</dbReference>
<comment type="function">
    <text evidence="4 5">Removes the 2'-phosphate from RNA via an intermediate in which the phosphate is ADP-ribosylated by NAD followed by a presumed transesterification to release the RNA and generate ADP-ribose 1''-2''-cyclic phosphate (APPR&gt;P). May function as an ADP-ribosylase.</text>
</comment>
<dbReference type="InterPro" id="IPR002745">
    <property type="entry name" value="Ptrans_KptA/Tpt1"/>
</dbReference>
<reference evidence="6" key="1">
    <citation type="submission" date="2020-02" db="EMBL/GenBank/DDBJ databases">
        <authorList>
            <person name="Meier V. D."/>
        </authorList>
    </citation>
    <scope>NUCLEOTIDE SEQUENCE</scope>
    <source>
        <strain evidence="6">AVDCRST_MAG77</strain>
    </source>
</reference>
<dbReference type="HAMAP" id="MF_00299">
    <property type="entry name" value="KptA"/>
    <property type="match status" value="1"/>
</dbReference>
<dbReference type="Gene3D" id="1.10.10.970">
    <property type="entry name" value="RNA 2'-phosphotransferase, Tpt1/KptA family, N-terminal domain"/>
    <property type="match status" value="1"/>
</dbReference>
<dbReference type="GO" id="GO:0006388">
    <property type="term" value="P:tRNA splicing, via endonucleolytic cleavage and ligation"/>
    <property type="evidence" value="ECO:0007669"/>
    <property type="project" value="UniProtKB-UniRule"/>
</dbReference>
<dbReference type="NCBIfam" id="NF002014">
    <property type="entry name" value="PRK00819.1-4"/>
    <property type="match status" value="1"/>
</dbReference>
<evidence type="ECO:0000256" key="2">
    <source>
        <dbReference type="ARBA" id="ARBA00022679"/>
    </source>
</evidence>
<dbReference type="Pfam" id="PF01885">
    <property type="entry name" value="PTS_2-RNA"/>
    <property type="match status" value="1"/>
</dbReference>
<evidence type="ECO:0000256" key="4">
    <source>
        <dbReference type="ARBA" id="ARBA00025212"/>
    </source>
</evidence>
<keyword evidence="2 5" id="KW-0808">Transferase</keyword>
<dbReference type="EC" id="2.7.1.-" evidence="5"/>
<dbReference type="EMBL" id="CADCTC010000131">
    <property type="protein sequence ID" value="CAA9252336.1"/>
    <property type="molecule type" value="Genomic_DNA"/>
</dbReference>
<evidence type="ECO:0000256" key="1">
    <source>
        <dbReference type="ARBA" id="ARBA00009836"/>
    </source>
</evidence>
<dbReference type="AlphaFoldDB" id="A0A6J4IGV1"/>
<dbReference type="InterPro" id="IPR042081">
    <property type="entry name" value="RNA_2'-PTrans_C"/>
</dbReference>
<dbReference type="InterPro" id="IPR042080">
    <property type="entry name" value="RNA_2'-PTrans_N"/>
</dbReference>
<dbReference type="SUPFAM" id="SSF56399">
    <property type="entry name" value="ADP-ribosylation"/>
    <property type="match status" value="1"/>
</dbReference>
<evidence type="ECO:0000256" key="5">
    <source>
        <dbReference type="HAMAP-Rule" id="MF_00299"/>
    </source>
</evidence>
<sequence>MVTMDERRLVTVSKFLSKYLRHEPEALGLTLEPGGWVPVDALLAGAAGKGFRIGRDELDQVVAQNDKRRFSIDAAGTRIRANQGHSAAVDLQLTPVPPEEVPEVLYHGTVQRFLDAILREGLRPMQRHHVHLSPDVETASKVGMRRGRPVVLTVDARALSQAGAMFYRSANGVWLVDAVPPAYLRTLAPSP</sequence>
<evidence type="ECO:0000256" key="3">
    <source>
        <dbReference type="ARBA" id="ARBA00023027"/>
    </source>
</evidence>
<dbReference type="PANTHER" id="PTHR12684:SF2">
    <property type="entry name" value="TRNA 2'-PHOSPHOTRANSFERASE 1"/>
    <property type="match status" value="1"/>
</dbReference>
<accession>A0A6J4IGV1</accession>
<dbReference type="InterPro" id="IPR022928">
    <property type="entry name" value="RNA_2'-PTrans_KptA"/>
</dbReference>
<organism evidence="6">
    <name type="scientific">uncultured Chloroflexota bacterium</name>
    <dbReference type="NCBI Taxonomy" id="166587"/>
    <lineage>
        <taxon>Bacteria</taxon>
        <taxon>Bacillati</taxon>
        <taxon>Chloroflexota</taxon>
        <taxon>environmental samples</taxon>
    </lineage>
</organism>
<evidence type="ECO:0000313" key="6">
    <source>
        <dbReference type="EMBL" id="CAA9252336.1"/>
    </source>
</evidence>
<gene>
    <name evidence="5" type="primary">kptA</name>
    <name evidence="6" type="ORF">AVDCRST_MAG77-2254</name>
</gene>
<dbReference type="Gene3D" id="3.20.170.30">
    <property type="match status" value="1"/>
</dbReference>
<comment type="similarity">
    <text evidence="1 5">Belongs to the KptA/TPT1 family.</text>
</comment>
<name>A0A6J4IGV1_9CHLR</name>
<dbReference type="GO" id="GO:0000215">
    <property type="term" value="F:tRNA 2'-phosphotransferase activity"/>
    <property type="evidence" value="ECO:0007669"/>
    <property type="project" value="TreeGrafter"/>
</dbReference>
<keyword evidence="3 5" id="KW-0520">NAD</keyword>
<dbReference type="GO" id="GO:0003950">
    <property type="term" value="F:NAD+ poly-ADP-ribosyltransferase activity"/>
    <property type="evidence" value="ECO:0007669"/>
    <property type="project" value="InterPro"/>
</dbReference>
<proteinExistence type="inferred from homology"/>